<proteinExistence type="predicted"/>
<dbReference type="InterPro" id="IPR018972">
    <property type="entry name" value="Sas10_C_dom"/>
</dbReference>
<keyword evidence="4" id="KW-1185">Reference proteome</keyword>
<feature type="region of interest" description="Disordered" evidence="1">
    <location>
        <begin position="164"/>
        <end position="183"/>
    </location>
</feature>
<dbReference type="EMBL" id="JBJKFK010000543">
    <property type="protein sequence ID" value="KAL3316411.1"/>
    <property type="molecule type" value="Genomic_DNA"/>
</dbReference>
<evidence type="ECO:0000256" key="1">
    <source>
        <dbReference type="SAM" id="MobiDB-lite"/>
    </source>
</evidence>
<evidence type="ECO:0000313" key="4">
    <source>
        <dbReference type="Proteomes" id="UP001626550"/>
    </source>
</evidence>
<feature type="compositionally biased region" description="Basic residues" evidence="1">
    <location>
        <begin position="170"/>
        <end position="183"/>
    </location>
</feature>
<evidence type="ECO:0000259" key="2">
    <source>
        <dbReference type="Pfam" id="PF09368"/>
    </source>
</evidence>
<gene>
    <name evidence="3" type="primary">UTP3</name>
    <name evidence="3" type="ORF">Ciccas_004946</name>
</gene>
<name>A0ABD2QA21_9PLAT</name>
<sequence length="183" mass="20766">MKADRTDSVQDDSGFLKLIGDRLIVAANAAFGKMFTKEIILEAVEDQDERKEILALLLSKTDAKKFLKASNEDELSQLGSSDENSSNSDLDATDLIDTEERGLVNCDLPNRPVSKSMMSNRGIVKYRHKRERNPRIHLKHKYKKATIRYRSRIAPVLNQNKPYAGETKGIRAHQKSKSFKFAK</sequence>
<feature type="domain" description="Sas10 C-terminal" evidence="2">
    <location>
        <begin position="110"/>
        <end position="180"/>
    </location>
</feature>
<dbReference type="Proteomes" id="UP001626550">
    <property type="component" value="Unassembled WGS sequence"/>
</dbReference>
<dbReference type="AlphaFoldDB" id="A0ABD2QA21"/>
<organism evidence="3 4">
    <name type="scientific">Cichlidogyrus casuarinus</name>
    <dbReference type="NCBI Taxonomy" id="1844966"/>
    <lineage>
        <taxon>Eukaryota</taxon>
        <taxon>Metazoa</taxon>
        <taxon>Spiralia</taxon>
        <taxon>Lophotrochozoa</taxon>
        <taxon>Platyhelminthes</taxon>
        <taxon>Monogenea</taxon>
        <taxon>Monopisthocotylea</taxon>
        <taxon>Dactylogyridea</taxon>
        <taxon>Ancyrocephalidae</taxon>
        <taxon>Cichlidogyrus</taxon>
    </lineage>
</organism>
<dbReference type="Pfam" id="PF09368">
    <property type="entry name" value="Sas10"/>
    <property type="match status" value="1"/>
</dbReference>
<evidence type="ECO:0000313" key="3">
    <source>
        <dbReference type="EMBL" id="KAL3316411.1"/>
    </source>
</evidence>
<comment type="caution">
    <text evidence="3">The sequence shown here is derived from an EMBL/GenBank/DDBJ whole genome shotgun (WGS) entry which is preliminary data.</text>
</comment>
<reference evidence="3 4" key="1">
    <citation type="submission" date="2024-11" db="EMBL/GenBank/DDBJ databases">
        <title>Adaptive evolution of stress response genes in parasites aligns with host niche diversity.</title>
        <authorList>
            <person name="Hahn C."/>
            <person name="Resl P."/>
        </authorList>
    </citation>
    <scope>NUCLEOTIDE SEQUENCE [LARGE SCALE GENOMIC DNA]</scope>
    <source>
        <strain evidence="3">EGGRZ-B1_66</strain>
        <tissue evidence="3">Body</tissue>
    </source>
</reference>
<protein>
    <submittedName>
        <fullName evidence="3">Something about silencing protein 10</fullName>
    </submittedName>
</protein>
<accession>A0ABD2QA21</accession>